<evidence type="ECO:0000259" key="2">
    <source>
        <dbReference type="Pfam" id="PF13239"/>
    </source>
</evidence>
<keyword evidence="1" id="KW-0812">Transmembrane</keyword>
<comment type="caution">
    <text evidence="3">The sequence shown here is derived from an EMBL/GenBank/DDBJ whole genome shotgun (WGS) entry which is preliminary data.</text>
</comment>
<dbReference type="InterPro" id="IPR025698">
    <property type="entry name" value="2TM_dom"/>
</dbReference>
<dbReference type="Pfam" id="PF13239">
    <property type="entry name" value="2TM"/>
    <property type="match status" value="1"/>
</dbReference>
<gene>
    <name evidence="3" type="ORF">ACFQHR_02210</name>
</gene>
<dbReference type="Proteomes" id="UP001596405">
    <property type="component" value="Unassembled WGS sequence"/>
</dbReference>
<sequence length="93" mass="11125">MEAEKDKALWKIAKKRVAFRRHFFTYLIVNGFLWTLWYYNGTGTSMYEGLPWPAWVSFGWGIGVAFNYYDAFHGNHDYAAEREYEKLANKKKR</sequence>
<protein>
    <submittedName>
        <fullName evidence="3">2TM domain-containing protein</fullName>
    </submittedName>
</protein>
<feature type="transmembrane region" description="Helical" evidence="1">
    <location>
        <begin position="52"/>
        <end position="69"/>
    </location>
</feature>
<keyword evidence="1" id="KW-0472">Membrane</keyword>
<reference evidence="4" key="1">
    <citation type="journal article" date="2019" name="Int. J. Syst. Evol. Microbiol.">
        <title>The Global Catalogue of Microorganisms (GCM) 10K type strain sequencing project: providing services to taxonomists for standard genome sequencing and annotation.</title>
        <authorList>
            <consortium name="The Broad Institute Genomics Platform"/>
            <consortium name="The Broad Institute Genome Sequencing Center for Infectious Disease"/>
            <person name="Wu L."/>
            <person name="Ma J."/>
        </authorList>
    </citation>
    <scope>NUCLEOTIDE SEQUENCE [LARGE SCALE GENOMIC DNA]</scope>
    <source>
        <strain evidence="4">CGMCC 4.7393</strain>
    </source>
</reference>
<evidence type="ECO:0000256" key="1">
    <source>
        <dbReference type="SAM" id="Phobius"/>
    </source>
</evidence>
<organism evidence="3 4">
    <name type="scientific">Rufibacter roseus</name>
    <dbReference type="NCBI Taxonomy" id="1567108"/>
    <lineage>
        <taxon>Bacteria</taxon>
        <taxon>Pseudomonadati</taxon>
        <taxon>Bacteroidota</taxon>
        <taxon>Cytophagia</taxon>
        <taxon>Cytophagales</taxon>
        <taxon>Hymenobacteraceae</taxon>
        <taxon>Rufibacter</taxon>
    </lineage>
</organism>
<dbReference type="EMBL" id="JBHSYQ010000003">
    <property type="protein sequence ID" value="MFC6996415.1"/>
    <property type="molecule type" value="Genomic_DNA"/>
</dbReference>
<accession>A0ABW2DEZ1</accession>
<feature type="transmembrane region" description="Helical" evidence="1">
    <location>
        <begin position="21"/>
        <end position="40"/>
    </location>
</feature>
<feature type="domain" description="2TM" evidence="2">
    <location>
        <begin position="14"/>
        <end position="80"/>
    </location>
</feature>
<evidence type="ECO:0000313" key="3">
    <source>
        <dbReference type="EMBL" id="MFC6996415.1"/>
    </source>
</evidence>
<evidence type="ECO:0000313" key="4">
    <source>
        <dbReference type="Proteomes" id="UP001596405"/>
    </source>
</evidence>
<name>A0ABW2DEZ1_9BACT</name>
<keyword evidence="4" id="KW-1185">Reference proteome</keyword>
<dbReference type="RefSeq" id="WP_066620272.1">
    <property type="nucleotide sequence ID" value="NZ_JBHSYQ010000003.1"/>
</dbReference>
<proteinExistence type="predicted"/>
<keyword evidence="1" id="KW-1133">Transmembrane helix</keyword>